<dbReference type="Pfam" id="PF01425">
    <property type="entry name" value="Amidase"/>
    <property type="match status" value="1"/>
</dbReference>
<dbReference type="GO" id="GO:0004040">
    <property type="term" value="F:amidase activity"/>
    <property type="evidence" value="ECO:0007669"/>
    <property type="project" value="UniProtKB-EC"/>
</dbReference>
<dbReference type="KEGG" id="vbo:CKY39_17560"/>
<dbReference type="InterPro" id="IPR036928">
    <property type="entry name" value="AS_sf"/>
</dbReference>
<dbReference type="EMBL" id="CP023284">
    <property type="protein sequence ID" value="ATA54813.1"/>
    <property type="molecule type" value="Genomic_DNA"/>
</dbReference>
<dbReference type="NCBIfam" id="NF005460">
    <property type="entry name" value="PRK07056.1"/>
    <property type="match status" value="1"/>
</dbReference>
<sequence>MPAAISLEAARAELVTGRTTSAMLTASALQRIADPSGEGARTFTRVLTERAQHLAHASDSLREAGVVRSPLEGLPVSVKDLFDVAGETTTAGSVVLRDAPPAAHDAEAVQRLLAAGAVLVGKTNMTEFAYSGLGLNPHYGTPANPWQRGERRIPGGSSSGAAVAVADGMCVASVGSDTGGSARIPAALCGITGFKPTARRMPGTGLVPLSHSLDAVGVMALDVAGCVAMDAVLSGVSEAPRTQHLRQARFAVPTSLVQDGMDAHVAATFQRALQRLSAAGAQLVELAVPEFDELAAINAAGGFSAAESWAWHAELIERSGSGYDPRVLSRILRGKDFTARAYLALQAQRADWQRRVAARLGEFDGWLMPTVPLVAPRIEALEADEAQYVAVNVAMLRNPSIVNFMDGCAISLPCHAAGEAPVGLSLAGLPMRDAALLACAADIERTLRATAD</sequence>
<dbReference type="AlphaFoldDB" id="A0A250DLI8"/>
<protein>
    <submittedName>
        <fullName evidence="2">Amidase</fullName>
        <ecNumber evidence="2">3.5.1.4</ecNumber>
    </submittedName>
</protein>
<feature type="domain" description="Amidase" evidence="1">
    <location>
        <begin position="40"/>
        <end position="437"/>
    </location>
</feature>
<evidence type="ECO:0000259" key="1">
    <source>
        <dbReference type="Pfam" id="PF01425"/>
    </source>
</evidence>
<gene>
    <name evidence="2" type="ORF">CKY39_17560</name>
</gene>
<dbReference type="EC" id="3.5.1.4" evidence="2"/>
<evidence type="ECO:0000313" key="2">
    <source>
        <dbReference type="EMBL" id="ATA54813.1"/>
    </source>
</evidence>
<evidence type="ECO:0000313" key="3">
    <source>
        <dbReference type="Proteomes" id="UP000217154"/>
    </source>
</evidence>
<dbReference type="RefSeq" id="WP_095745338.1">
    <property type="nucleotide sequence ID" value="NZ_CP023284.1"/>
</dbReference>
<organism evidence="2 3">
    <name type="scientific">Variovorax boronicumulans</name>
    <dbReference type="NCBI Taxonomy" id="436515"/>
    <lineage>
        <taxon>Bacteria</taxon>
        <taxon>Pseudomonadati</taxon>
        <taxon>Pseudomonadota</taxon>
        <taxon>Betaproteobacteria</taxon>
        <taxon>Burkholderiales</taxon>
        <taxon>Comamonadaceae</taxon>
        <taxon>Variovorax</taxon>
    </lineage>
</organism>
<reference evidence="2 3" key="1">
    <citation type="submission" date="2017-09" db="EMBL/GenBank/DDBJ databases">
        <title>The diverse metabolic capabilities of V. boronicumulans make it an excellent choice for continued studies on novel biodegradation.</title>
        <authorList>
            <person name="Sun S."/>
        </authorList>
    </citation>
    <scope>NUCLEOTIDE SEQUENCE [LARGE SCALE GENOMIC DNA]</scope>
    <source>
        <strain evidence="2 3">J1</strain>
    </source>
</reference>
<accession>A0A250DLI8</accession>
<dbReference type="Proteomes" id="UP000217154">
    <property type="component" value="Chromosome"/>
</dbReference>
<dbReference type="Gene3D" id="3.90.1300.10">
    <property type="entry name" value="Amidase signature (AS) domain"/>
    <property type="match status" value="1"/>
</dbReference>
<dbReference type="InterPro" id="IPR023631">
    <property type="entry name" value="Amidase_dom"/>
</dbReference>
<dbReference type="PANTHER" id="PTHR11895:SF176">
    <property type="entry name" value="AMIDASE AMID-RELATED"/>
    <property type="match status" value="1"/>
</dbReference>
<proteinExistence type="predicted"/>
<keyword evidence="2" id="KW-0378">Hydrolase</keyword>
<name>A0A250DLI8_9BURK</name>
<dbReference type="SUPFAM" id="SSF75304">
    <property type="entry name" value="Amidase signature (AS) enzymes"/>
    <property type="match status" value="1"/>
</dbReference>
<dbReference type="InterPro" id="IPR000120">
    <property type="entry name" value="Amidase"/>
</dbReference>
<dbReference type="PANTHER" id="PTHR11895">
    <property type="entry name" value="TRANSAMIDASE"/>
    <property type="match status" value="1"/>
</dbReference>